<accession>A0AAN2C027</accession>
<protein>
    <submittedName>
        <fullName evidence="2">Uncharacterized protein</fullName>
    </submittedName>
</protein>
<feature type="region of interest" description="Disordered" evidence="1">
    <location>
        <begin position="1"/>
        <end position="23"/>
    </location>
</feature>
<gene>
    <name evidence="2" type="ORF">MIZ01_2221</name>
</gene>
<evidence type="ECO:0000256" key="1">
    <source>
        <dbReference type="SAM" id="MobiDB-lite"/>
    </source>
</evidence>
<proteinExistence type="predicted"/>
<name>A0AAN2C027_9PROT</name>
<dbReference type="Proteomes" id="UP001320326">
    <property type="component" value="Chromosome"/>
</dbReference>
<evidence type="ECO:0000313" key="2">
    <source>
        <dbReference type="EMBL" id="BCK88417.1"/>
    </source>
</evidence>
<dbReference type="KEGG" id="seme:MIZ01_2221"/>
<dbReference type="AlphaFoldDB" id="A0AAN2C027"/>
<sequence length="52" mass="5907">MLENGNHSPPTADLLTPHQAPEQPQNPIFFTAFIWAQSKPGRNHFANQFFQS</sequence>
<dbReference type="EMBL" id="AP023423">
    <property type="protein sequence ID" value="BCK88417.1"/>
    <property type="molecule type" value="Genomic_DNA"/>
</dbReference>
<keyword evidence="3" id="KW-1185">Reference proteome</keyword>
<evidence type="ECO:0000313" key="3">
    <source>
        <dbReference type="Proteomes" id="UP001320326"/>
    </source>
</evidence>
<reference evidence="2 3" key="1">
    <citation type="journal article" date="2022" name="Int. J. Syst. Evol. Microbiol.">
        <title>&lt;i&gt;Sideroxyarcus emersonii&lt;/i&gt; gen. nov. sp. nov., a neutrophilic, microaerobic iron- and thiosulfate-oxidizing bacterium isolated from iron-rich wetland sediment.</title>
        <authorList>
            <person name="Kato S."/>
            <person name="Itoh T."/>
            <person name="Iino T."/>
            <person name="Ohkuma M."/>
        </authorList>
    </citation>
    <scope>NUCLEOTIDE SEQUENCE [LARGE SCALE GENOMIC DNA]</scope>
    <source>
        <strain evidence="2 3">MIZ01</strain>
    </source>
</reference>
<organism evidence="2 3">
    <name type="scientific">Sideroxyarcus emersonii</name>
    <dbReference type="NCBI Taxonomy" id="2764705"/>
    <lineage>
        <taxon>Bacteria</taxon>
        <taxon>Pseudomonadati</taxon>
        <taxon>Pseudomonadota</taxon>
        <taxon>Betaproteobacteria</taxon>
        <taxon>Nitrosomonadales</taxon>
        <taxon>Gallionellaceae</taxon>
        <taxon>Sideroxyarcus</taxon>
    </lineage>
</organism>